<reference evidence="13" key="1">
    <citation type="journal article" date="2020" name="Ecol. Evol.">
        <title>Genome structure and content of the rice root-knot nematode (Meloidogyne graminicola).</title>
        <authorList>
            <person name="Phan N.T."/>
            <person name="Danchin E.G.J."/>
            <person name="Klopp C."/>
            <person name="Perfus-Barbeoch L."/>
            <person name="Kozlowski D.K."/>
            <person name="Koutsovoulos G.D."/>
            <person name="Lopez-Roques C."/>
            <person name="Bouchez O."/>
            <person name="Zahm M."/>
            <person name="Besnard G."/>
            <person name="Bellafiore S."/>
        </authorList>
    </citation>
    <scope>NUCLEOTIDE SEQUENCE</scope>
    <source>
        <strain evidence="13">VN-18</strain>
    </source>
</reference>
<evidence type="ECO:0000256" key="4">
    <source>
        <dbReference type="ARBA" id="ARBA00022801"/>
    </source>
</evidence>
<dbReference type="OrthoDB" id="10261375at2759"/>
<evidence type="ECO:0000259" key="11">
    <source>
        <dbReference type="PROSITE" id="PS51192"/>
    </source>
</evidence>
<dbReference type="GO" id="GO:0005829">
    <property type="term" value="C:cytosol"/>
    <property type="evidence" value="ECO:0007669"/>
    <property type="project" value="TreeGrafter"/>
</dbReference>
<dbReference type="CDD" id="cd18787">
    <property type="entry name" value="SF2_C_DEAD"/>
    <property type="match status" value="1"/>
</dbReference>
<dbReference type="PROSITE" id="PS51194">
    <property type="entry name" value="HELICASE_CTER"/>
    <property type="match status" value="1"/>
</dbReference>
<evidence type="ECO:0000256" key="9">
    <source>
        <dbReference type="RuleBase" id="RU000492"/>
    </source>
</evidence>
<evidence type="ECO:0000313" key="14">
    <source>
        <dbReference type="Proteomes" id="UP000605970"/>
    </source>
</evidence>
<evidence type="ECO:0000256" key="7">
    <source>
        <dbReference type="ARBA" id="ARBA00022884"/>
    </source>
</evidence>
<dbReference type="InterPro" id="IPR012541">
    <property type="entry name" value="DBP10_C"/>
</dbReference>
<dbReference type="InterPro" id="IPR001650">
    <property type="entry name" value="Helicase_C-like"/>
</dbReference>
<evidence type="ECO:0000256" key="8">
    <source>
        <dbReference type="ARBA" id="ARBA00047984"/>
    </source>
</evidence>
<dbReference type="InterPro" id="IPR027417">
    <property type="entry name" value="P-loop_NTPase"/>
</dbReference>
<evidence type="ECO:0000256" key="3">
    <source>
        <dbReference type="ARBA" id="ARBA00022741"/>
    </source>
</evidence>
<dbReference type="GO" id="GO:0003724">
    <property type="term" value="F:RNA helicase activity"/>
    <property type="evidence" value="ECO:0007669"/>
    <property type="project" value="UniProtKB-EC"/>
</dbReference>
<protein>
    <recommendedName>
        <fullName evidence="2">RNA helicase</fullName>
        <ecNumber evidence="2">3.6.4.13</ecNumber>
    </recommendedName>
</protein>
<dbReference type="EMBL" id="JABEBT010000037">
    <property type="protein sequence ID" value="KAF7635799.1"/>
    <property type="molecule type" value="Genomic_DNA"/>
</dbReference>
<dbReference type="InterPro" id="IPR000629">
    <property type="entry name" value="RNA-helicase_DEAD-box_CS"/>
</dbReference>
<comment type="caution">
    <text evidence="13">The sequence shown here is derived from an EMBL/GenBank/DDBJ whole genome shotgun (WGS) entry which is preliminary data.</text>
</comment>
<proteinExistence type="inferred from homology"/>
<organism evidence="13 14">
    <name type="scientific">Meloidogyne graminicola</name>
    <dbReference type="NCBI Taxonomy" id="189291"/>
    <lineage>
        <taxon>Eukaryota</taxon>
        <taxon>Metazoa</taxon>
        <taxon>Ecdysozoa</taxon>
        <taxon>Nematoda</taxon>
        <taxon>Chromadorea</taxon>
        <taxon>Rhabditida</taxon>
        <taxon>Tylenchina</taxon>
        <taxon>Tylenchomorpha</taxon>
        <taxon>Tylenchoidea</taxon>
        <taxon>Meloidogynidae</taxon>
        <taxon>Meloidogyninae</taxon>
        <taxon>Meloidogyne</taxon>
    </lineage>
</organism>
<keyword evidence="6 9" id="KW-0067">ATP-binding</keyword>
<comment type="similarity">
    <text evidence="1">Belongs to the DEAD box helicase family. DDX54/DBP10 subfamily.</text>
</comment>
<keyword evidence="5 9" id="KW-0347">Helicase</keyword>
<keyword evidence="3 9" id="KW-0547">Nucleotide-binding</keyword>
<dbReference type="Pfam" id="PF00271">
    <property type="entry name" value="Helicase_C"/>
    <property type="match status" value="1"/>
</dbReference>
<dbReference type="GO" id="GO:0003723">
    <property type="term" value="F:RNA binding"/>
    <property type="evidence" value="ECO:0007669"/>
    <property type="project" value="UniProtKB-KW"/>
</dbReference>
<evidence type="ECO:0000256" key="5">
    <source>
        <dbReference type="ARBA" id="ARBA00022806"/>
    </source>
</evidence>
<dbReference type="PROSITE" id="PS00039">
    <property type="entry name" value="DEAD_ATP_HELICASE"/>
    <property type="match status" value="1"/>
</dbReference>
<keyword evidence="14" id="KW-1185">Reference proteome</keyword>
<dbReference type="AlphaFoldDB" id="A0A8S9ZRN3"/>
<dbReference type="InterPro" id="IPR014001">
    <property type="entry name" value="Helicase_ATP-bd"/>
</dbReference>
<dbReference type="PANTHER" id="PTHR47959:SF8">
    <property type="entry name" value="RNA HELICASE"/>
    <property type="match status" value="1"/>
</dbReference>
<dbReference type="SMART" id="SM01123">
    <property type="entry name" value="DBP10CT"/>
    <property type="match status" value="1"/>
</dbReference>
<dbReference type="Proteomes" id="UP000605970">
    <property type="component" value="Unassembled WGS sequence"/>
</dbReference>
<dbReference type="GO" id="GO:0005730">
    <property type="term" value="C:nucleolus"/>
    <property type="evidence" value="ECO:0007669"/>
    <property type="project" value="UniProtKB-SubCell"/>
</dbReference>
<dbReference type="SMART" id="SM00490">
    <property type="entry name" value="HELICc"/>
    <property type="match status" value="1"/>
</dbReference>
<feature type="domain" description="Helicase C-terminal" evidence="12">
    <location>
        <begin position="228"/>
        <end position="378"/>
    </location>
</feature>
<evidence type="ECO:0000256" key="1">
    <source>
        <dbReference type="ARBA" id="ARBA00010379"/>
    </source>
</evidence>
<name>A0A8S9ZRN3_9BILA</name>
<dbReference type="PROSITE" id="PS51192">
    <property type="entry name" value="HELICASE_ATP_BIND_1"/>
    <property type="match status" value="1"/>
</dbReference>
<dbReference type="InterPro" id="IPR050079">
    <property type="entry name" value="DEAD_box_RNA_helicase"/>
</dbReference>
<dbReference type="Pfam" id="PF00270">
    <property type="entry name" value="DEAD"/>
    <property type="match status" value="1"/>
</dbReference>
<dbReference type="Gene3D" id="3.40.50.300">
    <property type="entry name" value="P-loop containing nucleotide triphosphate hydrolases"/>
    <property type="match status" value="3"/>
</dbReference>
<dbReference type="GO" id="GO:0043186">
    <property type="term" value="C:P granule"/>
    <property type="evidence" value="ECO:0007669"/>
    <property type="project" value="UniProtKB-ARBA"/>
</dbReference>
<sequence length="761" mass="86597">MDLSEVASGSETDEDFNDLNVSQNRKKKKSGGWQSMGYRQPTPIQRKSIPQICGGRDVVAMSRTDPRGIRAIIFAPTRELALQSFKFVKELGRYTGLLCACLIGGDDMDEQFAVLHKHPDILIATPGRLLHIVVEMGLKLSSVQYVVFDEADRLFEIGLADQLKEIIKRLPESRQTLLFSATLPKILVDFAKAGLSDPILVRLDVESKLSENLKTVFVCCRASEKLPALIHLCRALNRERQKTIMFCATMKHVELLVAYLHEAGLDPAFLYSQLDPVARKQNIYRFRNMGECSLLVVTDIAARGVDIPLLDYAVNWHFPSRPKLFVHRVGRVARAGMSGTSISFISPDEMAYALDVFLFTGKPLTFVDNSDSSKNKQEGNKLSFIIFNTIVENISALFGSLPDTFSHLETEFISNLQQNSIEIRDLQAKAENAMKKYTRTRPQASAESIRRVKTELRQITPGIHPFFLSKEFFPELMSEKGNGGSKLGHQQQEILQQIKNWRPNQAIFSLQNTFGGRGKFSEITSNLTNSNDLKYQTSIEKSKAEDKASNYVDYLPTDANTESGMSLQNDNNIALLTLILGGFESMAKRASLELGADDEKGLYMATKTSKNVWDRKKKKFVSSQSGQPKVKRIRTEDGGWMPMSYKSGRYERWKQRQNINYQTDEGEIDEREEDNKRRKSFKKYKNKGNNFNSSQNNNTKTSKTNKSRMEIRNTDQIIKTRRKKARVQSYQNYRRQENMKKKDKRNVVRGGKNKTMKGKKK</sequence>
<accession>A0A8S9ZRN3</accession>
<dbReference type="Pfam" id="PF08147">
    <property type="entry name" value="DBP10CT"/>
    <property type="match status" value="1"/>
</dbReference>
<evidence type="ECO:0000256" key="2">
    <source>
        <dbReference type="ARBA" id="ARBA00012552"/>
    </source>
</evidence>
<dbReference type="PANTHER" id="PTHR47959">
    <property type="entry name" value="ATP-DEPENDENT RNA HELICASE RHLE-RELATED"/>
    <property type="match status" value="1"/>
</dbReference>
<feature type="compositionally biased region" description="Low complexity" evidence="10">
    <location>
        <begin position="687"/>
        <end position="704"/>
    </location>
</feature>
<evidence type="ECO:0000259" key="12">
    <source>
        <dbReference type="PROSITE" id="PS51194"/>
    </source>
</evidence>
<dbReference type="InterPro" id="IPR011545">
    <property type="entry name" value="DEAD/DEAH_box_helicase_dom"/>
</dbReference>
<dbReference type="SMART" id="SM00487">
    <property type="entry name" value="DEXDc"/>
    <property type="match status" value="1"/>
</dbReference>
<keyword evidence="4 9" id="KW-0378">Hydrolase</keyword>
<dbReference type="EC" id="3.6.4.13" evidence="2"/>
<feature type="region of interest" description="Disordered" evidence="10">
    <location>
        <begin position="664"/>
        <end position="761"/>
    </location>
</feature>
<feature type="compositionally biased region" description="Basic residues" evidence="10">
    <location>
        <begin position="751"/>
        <end position="761"/>
    </location>
</feature>
<dbReference type="SUPFAM" id="SSF52540">
    <property type="entry name" value="P-loop containing nucleoside triphosphate hydrolases"/>
    <property type="match status" value="1"/>
</dbReference>
<feature type="compositionally biased region" description="Basic residues" evidence="10">
    <location>
        <begin position="677"/>
        <end position="686"/>
    </location>
</feature>
<feature type="region of interest" description="Disordered" evidence="10">
    <location>
        <begin position="1"/>
        <end position="41"/>
    </location>
</feature>
<dbReference type="GO" id="GO:0005524">
    <property type="term" value="F:ATP binding"/>
    <property type="evidence" value="ECO:0007669"/>
    <property type="project" value="UniProtKB-KW"/>
</dbReference>
<feature type="domain" description="Helicase ATP-binding" evidence="11">
    <location>
        <begin position="66"/>
        <end position="201"/>
    </location>
</feature>
<evidence type="ECO:0000313" key="13">
    <source>
        <dbReference type="EMBL" id="KAF7635799.1"/>
    </source>
</evidence>
<comment type="catalytic activity">
    <reaction evidence="8">
        <text>ATP + H2O = ADP + phosphate + H(+)</text>
        <dbReference type="Rhea" id="RHEA:13065"/>
        <dbReference type="ChEBI" id="CHEBI:15377"/>
        <dbReference type="ChEBI" id="CHEBI:15378"/>
        <dbReference type="ChEBI" id="CHEBI:30616"/>
        <dbReference type="ChEBI" id="CHEBI:43474"/>
        <dbReference type="ChEBI" id="CHEBI:456216"/>
        <dbReference type="EC" id="3.6.4.13"/>
    </reaction>
</comment>
<keyword evidence="7" id="KW-0694">RNA-binding</keyword>
<dbReference type="GO" id="GO:0016787">
    <property type="term" value="F:hydrolase activity"/>
    <property type="evidence" value="ECO:0007669"/>
    <property type="project" value="UniProtKB-KW"/>
</dbReference>
<gene>
    <name evidence="13" type="ORF">Mgra_00004711</name>
</gene>
<evidence type="ECO:0000256" key="6">
    <source>
        <dbReference type="ARBA" id="ARBA00022840"/>
    </source>
</evidence>
<evidence type="ECO:0000256" key="10">
    <source>
        <dbReference type="SAM" id="MobiDB-lite"/>
    </source>
</evidence>